<evidence type="ECO:0000256" key="1">
    <source>
        <dbReference type="ARBA" id="ARBA00005755"/>
    </source>
</evidence>
<dbReference type="Gene3D" id="4.10.80.20">
    <property type="entry name" value="DNA polymerase, domain 5"/>
    <property type="match status" value="1"/>
</dbReference>
<dbReference type="PROSITE" id="PS00116">
    <property type="entry name" value="DNA_POLYMERASE_B"/>
    <property type="match status" value="1"/>
</dbReference>
<evidence type="ECO:0000256" key="6">
    <source>
        <dbReference type="ARBA" id="ARBA00022932"/>
    </source>
</evidence>
<reference evidence="11" key="1">
    <citation type="submission" date="2023-06" db="EMBL/GenBank/DDBJ databases">
        <authorList>
            <person name="Kurt Z."/>
        </authorList>
    </citation>
    <scope>NUCLEOTIDE SEQUENCE</scope>
</reference>
<dbReference type="InterPro" id="IPR012337">
    <property type="entry name" value="RNaseH-like_sf"/>
</dbReference>
<dbReference type="PANTHER" id="PTHR48144:SF2">
    <property type="entry name" value="DNA-DIRECTED DNA POLYMERASE"/>
    <property type="match status" value="1"/>
</dbReference>
<feature type="region of interest" description="Disordered" evidence="9">
    <location>
        <begin position="526"/>
        <end position="550"/>
    </location>
</feature>
<accession>A0AA86Q388</accession>
<evidence type="ECO:0000313" key="12">
    <source>
        <dbReference type="EMBL" id="CAL6037948.1"/>
    </source>
</evidence>
<evidence type="ECO:0000256" key="4">
    <source>
        <dbReference type="ARBA" id="ARBA00022695"/>
    </source>
</evidence>
<evidence type="ECO:0000313" key="11">
    <source>
        <dbReference type="EMBL" id="CAI9951449.1"/>
    </source>
</evidence>
<evidence type="ECO:0000256" key="3">
    <source>
        <dbReference type="ARBA" id="ARBA00022679"/>
    </source>
</evidence>
<dbReference type="Gene3D" id="3.30.420.10">
    <property type="entry name" value="Ribonuclease H-like superfamily/Ribonuclease H"/>
    <property type="match status" value="1"/>
</dbReference>
<evidence type="ECO:0000256" key="9">
    <source>
        <dbReference type="SAM" id="MobiDB-lite"/>
    </source>
</evidence>
<dbReference type="GO" id="GO:0000166">
    <property type="term" value="F:nucleotide binding"/>
    <property type="evidence" value="ECO:0007669"/>
    <property type="project" value="InterPro"/>
</dbReference>
<comment type="caution">
    <text evidence="11">The sequence shown here is derived from an EMBL/GenBank/DDBJ whole genome shotgun (WGS) entry which is preliminary data.</text>
</comment>
<dbReference type="AlphaFoldDB" id="A0AA86Q388"/>
<dbReference type="InterPro" id="IPR036397">
    <property type="entry name" value="RNaseH_sf"/>
</dbReference>
<dbReference type="Pfam" id="PF03175">
    <property type="entry name" value="DNA_pol_B_2"/>
    <property type="match status" value="1"/>
</dbReference>
<evidence type="ECO:0000313" key="13">
    <source>
        <dbReference type="Proteomes" id="UP001642409"/>
    </source>
</evidence>
<evidence type="ECO:0000256" key="7">
    <source>
        <dbReference type="ARBA" id="ARBA00023125"/>
    </source>
</evidence>
<reference evidence="12 13" key="2">
    <citation type="submission" date="2024-07" db="EMBL/GenBank/DDBJ databases">
        <authorList>
            <person name="Akdeniz Z."/>
        </authorList>
    </citation>
    <scope>NUCLEOTIDE SEQUENCE [LARGE SCALE GENOMIC DNA]</scope>
</reference>
<evidence type="ECO:0000259" key="10">
    <source>
        <dbReference type="Pfam" id="PF03175"/>
    </source>
</evidence>
<dbReference type="EC" id="2.7.7.7" evidence="2"/>
<dbReference type="GO" id="GO:0003677">
    <property type="term" value="F:DNA binding"/>
    <property type="evidence" value="ECO:0007669"/>
    <property type="project" value="UniProtKB-KW"/>
</dbReference>
<dbReference type="SUPFAM" id="SSF56672">
    <property type="entry name" value="DNA/RNA polymerases"/>
    <property type="match status" value="1"/>
</dbReference>
<dbReference type="InterPro" id="IPR043502">
    <property type="entry name" value="DNA/RNA_pol_sf"/>
</dbReference>
<protein>
    <recommendedName>
        <fullName evidence="2">DNA-directed DNA polymerase</fullName>
        <ecNumber evidence="2">2.7.7.7</ecNumber>
    </recommendedName>
</protein>
<keyword evidence="4" id="KW-0548">Nucleotidyltransferase</keyword>
<comment type="similarity">
    <text evidence="1">Belongs to the DNA polymerase type-B family.</text>
</comment>
<feature type="compositionally biased region" description="Acidic residues" evidence="9">
    <location>
        <begin position="527"/>
        <end position="545"/>
    </location>
</feature>
<evidence type="ECO:0000256" key="8">
    <source>
        <dbReference type="ARBA" id="ARBA00049244"/>
    </source>
</evidence>
<dbReference type="Proteomes" id="UP001642409">
    <property type="component" value="Unassembled WGS sequence"/>
</dbReference>
<feature type="domain" description="DNA-directed DNA polymerase family B mitochondria/virus" evidence="10">
    <location>
        <begin position="620"/>
        <end position="1056"/>
    </location>
</feature>
<dbReference type="InterPro" id="IPR023211">
    <property type="entry name" value="DNA_pol_palm_dom_sf"/>
</dbReference>
<dbReference type="GO" id="GO:0006260">
    <property type="term" value="P:DNA replication"/>
    <property type="evidence" value="ECO:0007669"/>
    <property type="project" value="UniProtKB-KW"/>
</dbReference>
<evidence type="ECO:0000256" key="5">
    <source>
        <dbReference type="ARBA" id="ARBA00022705"/>
    </source>
</evidence>
<keyword evidence="3" id="KW-0808">Transferase</keyword>
<dbReference type="InterPro" id="IPR006172">
    <property type="entry name" value="DNA-dir_DNA_pol_B"/>
</dbReference>
<dbReference type="GO" id="GO:0003887">
    <property type="term" value="F:DNA-directed DNA polymerase activity"/>
    <property type="evidence" value="ECO:0007669"/>
    <property type="project" value="UniProtKB-KW"/>
</dbReference>
<sequence>MITQQQKLKQLPANAQSMSLKELRQLNIDRRRKDDLIRLQSLIEQKEFEELVKQHEQNIMNKLLKDHLKEEKKKKDNNTLNQLQGELDQIEMQRMLKKQIKKNQQQLQTEVLLQISNIQNSTDIDFLKKLIPKSKPEIQYVITNRIQTIYQQKVDSMTEEQIDSYIKSHESYDINKEMEMQFFYKHINRIMNAHKNESVIQFTPENAPVKLTPVNQKLIEKINDFLYGVLQNGLDEVKYDSLEKQLCKCLNVKFISAKKVDLQDQNLFKQLKEFQQNFNYFEDSTFYPTEKYIKKQGAYFNYYLTIPEINLYRQQIFNSESKFLLTGKNEEGEDLFINQYEQEHCFIHSLIQSGEYTQNEINEIKLQIVCVRGNLSLENIKLITGLKPLIISSVDSTSSMVRYSYIYKGKVSYKKLNDVEFKTEISCFKNHYFINELSPCTLNFIKHYETYKNDERYKNYMLLQSIKNRNGTISFNKTTNSKTTVLELVKCLFDLGYFKEKSEMNIFNQQQSFDLTHPPQILYQQQEETDQEEEQETDQEEEQEEETKKRVYDKIMTADFETFTTNGKLNADGQLERIVHKEFLLCYAELTGQIRHGRNIMSLLNYLKNEYLDSQDDKHVLCYFHNFGYDASYIMFKNIPLSSPLKFNGKIIGLQSRIQLPNKNGLFIKFVDSNLLFQCALKKLPKQFFPNEKIIKELFPYDYYTEQRYLKNVGNIKDALPFVEKASYQQFKDSISAADSLIGQDCFDMQKYALYYCKIDVDILRKSILVFQTQLKSEFDLDVTDYISISSLASQYQKKQKCFENVEPVKGLLRKYLQQFIIGGRCMLQNNTKIQTVIELLDFDAVSLYPSAMSQIYFPVGKPQHLTKEMLSYYNVPENLFKIRNSENSEDQNSLFMTVKFTLTNDFIPRDFPLQSVVDPVTGSRNFTNNLFTEDKYFHLDHIALQDIVNFQKVKYEIVSGIYYEGRNYKIQNTIKNMFDQRVYYKQQGNPVESTYKLMLNSLYGKTIEKDRLTENKICTEEQFKKLIQQKFQYIEDVVQIGSKYFVTMKKELTDQEGFQQVGSLILSMSKRITNEVMCLAEDLNIKIYYTDTDSMHIEKGKIELLEREYQKIYNRPLIGSALGQFHSDFSSKLNKQDKNIYAVESIFVDKKIYVDKIVVTLPTQEKVFDYHFRCKGITETSIEQQRDITYDGDILKLYQDMFDGKAVTFDMLAGRPSFDLKNFKYTSLNSFNRKIHIQKNLQKEED</sequence>
<dbReference type="Gene3D" id="1.10.287.690">
    <property type="entry name" value="Helix hairpin bin"/>
    <property type="match status" value="1"/>
</dbReference>
<dbReference type="EMBL" id="CAXDID020000138">
    <property type="protein sequence ID" value="CAL6037948.1"/>
    <property type="molecule type" value="Genomic_DNA"/>
</dbReference>
<organism evidence="11">
    <name type="scientific">Hexamita inflata</name>
    <dbReference type="NCBI Taxonomy" id="28002"/>
    <lineage>
        <taxon>Eukaryota</taxon>
        <taxon>Metamonada</taxon>
        <taxon>Diplomonadida</taxon>
        <taxon>Hexamitidae</taxon>
        <taxon>Hexamitinae</taxon>
        <taxon>Hexamita</taxon>
    </lineage>
</organism>
<keyword evidence="5" id="KW-0235">DNA replication</keyword>
<comment type="catalytic activity">
    <reaction evidence="8">
        <text>DNA(n) + a 2'-deoxyribonucleoside 5'-triphosphate = DNA(n+1) + diphosphate</text>
        <dbReference type="Rhea" id="RHEA:22508"/>
        <dbReference type="Rhea" id="RHEA-COMP:17339"/>
        <dbReference type="Rhea" id="RHEA-COMP:17340"/>
        <dbReference type="ChEBI" id="CHEBI:33019"/>
        <dbReference type="ChEBI" id="CHEBI:61560"/>
        <dbReference type="ChEBI" id="CHEBI:173112"/>
        <dbReference type="EC" id="2.7.7.7"/>
    </reaction>
</comment>
<dbReference type="InterPro" id="IPR004868">
    <property type="entry name" value="DNA-dir_DNA_pol_B_mt/vir"/>
</dbReference>
<keyword evidence="13" id="KW-1185">Reference proteome</keyword>
<proteinExistence type="inferred from homology"/>
<name>A0AA86Q388_9EUKA</name>
<evidence type="ECO:0000256" key="2">
    <source>
        <dbReference type="ARBA" id="ARBA00012417"/>
    </source>
</evidence>
<keyword evidence="6" id="KW-0239">DNA-directed DNA polymerase</keyword>
<dbReference type="InterPro" id="IPR017964">
    <property type="entry name" value="DNA-dir_DNA_pol_B_CS"/>
</dbReference>
<keyword evidence="7" id="KW-0238">DNA-binding</keyword>
<gene>
    <name evidence="12" type="ORF">HINF_LOCUS37132</name>
    <name evidence="11" type="ORF">HINF_LOCUS39094</name>
</gene>
<dbReference type="EMBL" id="CATOUU010000824">
    <property type="protein sequence ID" value="CAI9951449.1"/>
    <property type="molecule type" value="Genomic_DNA"/>
</dbReference>
<dbReference type="Gene3D" id="3.90.1600.10">
    <property type="entry name" value="Palm domain of DNA polymerase"/>
    <property type="match status" value="1"/>
</dbReference>
<dbReference type="SUPFAM" id="SSF53098">
    <property type="entry name" value="Ribonuclease H-like"/>
    <property type="match status" value="1"/>
</dbReference>
<dbReference type="PANTHER" id="PTHR48144">
    <property type="entry name" value="DNA-DIRECTED DNA POLYMERASE"/>
    <property type="match status" value="1"/>
</dbReference>
<dbReference type="PRINTS" id="PR00106">
    <property type="entry name" value="DNAPOLB"/>
</dbReference>
<dbReference type="Gene3D" id="3.30.1770.10">
    <property type="entry name" value="TPR 1 domain of DNA polymerase"/>
    <property type="match status" value="1"/>
</dbReference>